<gene>
    <name evidence="6" type="ORF">ABID21_002742</name>
</gene>
<evidence type="ECO:0000256" key="2">
    <source>
        <dbReference type="ARBA" id="ARBA00022729"/>
    </source>
</evidence>
<dbReference type="Proteomes" id="UP001549031">
    <property type="component" value="Unassembled WGS sequence"/>
</dbReference>
<dbReference type="InterPro" id="IPR029052">
    <property type="entry name" value="Metallo-depent_PP-like"/>
</dbReference>
<sequence>MMKTLRLGLMTVSAVVLFAGTALADYELNILHINDLHARIEAINKYDSTCSAEETEKNECFGGIARVKTAIDSRRGELQDANVLVLDAGDQFQGSLFYSMFKSGPIADFMNGIGFDAMAIGNHEFDDGPEELLKFIDAAEFPIISGNTIATQDSILSGKYEPYVIKEMGGEKVAVVSVLATDTDETSSPGDKISFEDEVEYLKKAVQEIESQGVDKIVLLSHVGYARDKEIAAAVERIDVIVGGHSHTLLSSTDEKASGPYPTMVKNPAGVEVPIVQAYAYSKYLGDLKVVFNDEGVVTSAEGAPQLLDSAVVPDAGYAAKVEELGKPLQELKQKVVGSSQDTIVGDRNICRVEECSMGNLVADAQLDRVKDQGITISIANSGGLRASIDSGDVTMGEVLTVLPFQNTVATFQLKGSDIVAALENGVSQIEEIAGRFPQVAGLKYSFDRSKPVGERISDAQVKEGDGFAPIDPEKTYGVVTNNYVRGGGDGYKTFATKAINPYDFGPNLEQAVADYLSANSPYEPYTDGRITDVTPADYTPPATAESPAAPAAPAGTTAAPATPAPTAAAPAAPASSEQAPAAAQVPASQAPAAQAPAAPEPASEAPAQQTPAPAAQAPEPAAEPAPAPAADAAAPAAAEGAATTYVIVQGDSLWKIAVQRYGDGAMWAKIAEANGLHNPNLLIVGQEVELPAN</sequence>
<dbReference type="Pfam" id="PF00149">
    <property type="entry name" value="Metallophos"/>
    <property type="match status" value="1"/>
</dbReference>
<keyword evidence="3" id="KW-0547">Nucleotide-binding</keyword>
<accession>A0ABV2H814</accession>
<dbReference type="InterPro" id="IPR008334">
    <property type="entry name" value="5'-Nucleotdase_C"/>
</dbReference>
<dbReference type="Gene3D" id="3.90.780.10">
    <property type="entry name" value="5'-Nucleotidase, C-terminal domain"/>
    <property type="match status" value="1"/>
</dbReference>
<protein>
    <submittedName>
        <fullName evidence="6">5'-nucleotidase</fullName>
        <ecNumber evidence="6">3.1.3.5</ecNumber>
    </submittedName>
</protein>
<dbReference type="PROSITE" id="PS00786">
    <property type="entry name" value="5_NUCLEOTIDASE_2"/>
    <property type="match status" value="1"/>
</dbReference>
<evidence type="ECO:0000256" key="3">
    <source>
        <dbReference type="RuleBase" id="RU362119"/>
    </source>
</evidence>
<feature type="domain" description="LysM" evidence="5">
    <location>
        <begin position="644"/>
        <end position="691"/>
    </location>
</feature>
<dbReference type="SMART" id="SM00257">
    <property type="entry name" value="LysM"/>
    <property type="match status" value="1"/>
</dbReference>
<feature type="region of interest" description="Disordered" evidence="4">
    <location>
        <begin position="527"/>
        <end position="635"/>
    </location>
</feature>
<dbReference type="PANTHER" id="PTHR11575">
    <property type="entry name" value="5'-NUCLEOTIDASE-RELATED"/>
    <property type="match status" value="1"/>
</dbReference>
<dbReference type="CDD" id="cd07409">
    <property type="entry name" value="MPP_CD73_N"/>
    <property type="match status" value="1"/>
</dbReference>
<dbReference type="RefSeq" id="WP_247244261.1">
    <property type="nucleotide sequence ID" value="NZ_JALJRA010000009.1"/>
</dbReference>
<evidence type="ECO:0000259" key="5">
    <source>
        <dbReference type="PROSITE" id="PS51782"/>
    </source>
</evidence>
<keyword evidence="7" id="KW-1185">Reference proteome</keyword>
<comment type="similarity">
    <text evidence="1 3">Belongs to the 5'-nucleotidase family.</text>
</comment>
<evidence type="ECO:0000313" key="7">
    <source>
        <dbReference type="Proteomes" id="UP001549031"/>
    </source>
</evidence>
<dbReference type="SUPFAM" id="SSF55816">
    <property type="entry name" value="5'-nucleotidase (syn. UDP-sugar hydrolase), C-terminal domain"/>
    <property type="match status" value="1"/>
</dbReference>
<organism evidence="6 7">
    <name type="scientific">Pseudorhizobium tarimense</name>
    <dbReference type="NCBI Taxonomy" id="1079109"/>
    <lineage>
        <taxon>Bacteria</taxon>
        <taxon>Pseudomonadati</taxon>
        <taxon>Pseudomonadota</taxon>
        <taxon>Alphaproteobacteria</taxon>
        <taxon>Hyphomicrobiales</taxon>
        <taxon>Rhizobiaceae</taxon>
        <taxon>Rhizobium/Agrobacterium group</taxon>
        <taxon>Pseudorhizobium</taxon>
    </lineage>
</organism>
<dbReference type="EC" id="3.1.3.5" evidence="6"/>
<dbReference type="Gene3D" id="3.60.21.10">
    <property type="match status" value="1"/>
</dbReference>
<dbReference type="Pfam" id="PF01476">
    <property type="entry name" value="LysM"/>
    <property type="match status" value="1"/>
</dbReference>
<dbReference type="InterPro" id="IPR006179">
    <property type="entry name" value="5_nucleotidase/apyrase"/>
</dbReference>
<feature type="compositionally biased region" description="Low complexity" evidence="4">
    <location>
        <begin position="540"/>
        <end position="621"/>
    </location>
</feature>
<dbReference type="InterPro" id="IPR036907">
    <property type="entry name" value="5'-Nucleotdase_C_sf"/>
</dbReference>
<dbReference type="InterPro" id="IPR036779">
    <property type="entry name" value="LysM_dom_sf"/>
</dbReference>
<dbReference type="Pfam" id="PF02872">
    <property type="entry name" value="5_nucleotid_C"/>
    <property type="match status" value="1"/>
</dbReference>
<name>A0ABV2H814_9HYPH</name>
<dbReference type="InterPro" id="IPR006146">
    <property type="entry name" value="5'-Nucleotdase_CS"/>
</dbReference>
<dbReference type="PANTHER" id="PTHR11575:SF24">
    <property type="entry name" value="5'-NUCLEOTIDASE"/>
    <property type="match status" value="1"/>
</dbReference>
<dbReference type="CDD" id="cd00118">
    <property type="entry name" value="LysM"/>
    <property type="match status" value="1"/>
</dbReference>
<evidence type="ECO:0000256" key="1">
    <source>
        <dbReference type="ARBA" id="ARBA00006654"/>
    </source>
</evidence>
<evidence type="ECO:0000313" key="6">
    <source>
        <dbReference type="EMBL" id="MET3586624.1"/>
    </source>
</evidence>
<dbReference type="PROSITE" id="PS00785">
    <property type="entry name" value="5_NUCLEOTIDASE_1"/>
    <property type="match status" value="1"/>
</dbReference>
<feature type="chain" id="PRO_5044981495" evidence="3">
    <location>
        <begin position="25"/>
        <end position="694"/>
    </location>
</feature>
<dbReference type="InterPro" id="IPR018392">
    <property type="entry name" value="LysM"/>
</dbReference>
<reference evidence="6 7" key="1">
    <citation type="submission" date="2024-06" db="EMBL/GenBank/DDBJ databases">
        <title>Genomic Encyclopedia of Type Strains, Phase IV (KMG-IV): sequencing the most valuable type-strain genomes for metagenomic binning, comparative biology and taxonomic classification.</title>
        <authorList>
            <person name="Goeker M."/>
        </authorList>
    </citation>
    <scope>NUCLEOTIDE SEQUENCE [LARGE SCALE GENOMIC DNA]</scope>
    <source>
        <strain evidence="6 7">DSM 105042</strain>
    </source>
</reference>
<dbReference type="PROSITE" id="PS51782">
    <property type="entry name" value="LYSM"/>
    <property type="match status" value="1"/>
</dbReference>
<dbReference type="GO" id="GO:0008253">
    <property type="term" value="F:5'-nucleotidase activity"/>
    <property type="evidence" value="ECO:0007669"/>
    <property type="project" value="UniProtKB-EC"/>
</dbReference>
<feature type="signal peptide" evidence="3">
    <location>
        <begin position="1"/>
        <end position="24"/>
    </location>
</feature>
<dbReference type="EMBL" id="JBEPLJ010000009">
    <property type="protein sequence ID" value="MET3586624.1"/>
    <property type="molecule type" value="Genomic_DNA"/>
</dbReference>
<proteinExistence type="inferred from homology"/>
<dbReference type="Gene3D" id="3.10.350.10">
    <property type="entry name" value="LysM domain"/>
    <property type="match status" value="1"/>
</dbReference>
<dbReference type="PRINTS" id="PR01607">
    <property type="entry name" value="APYRASEFAMLY"/>
</dbReference>
<keyword evidence="3 6" id="KW-0378">Hydrolase</keyword>
<evidence type="ECO:0000256" key="4">
    <source>
        <dbReference type="SAM" id="MobiDB-lite"/>
    </source>
</evidence>
<dbReference type="SUPFAM" id="SSF56300">
    <property type="entry name" value="Metallo-dependent phosphatases"/>
    <property type="match status" value="1"/>
</dbReference>
<comment type="caution">
    <text evidence="6">The sequence shown here is derived from an EMBL/GenBank/DDBJ whole genome shotgun (WGS) entry which is preliminary data.</text>
</comment>
<dbReference type="SUPFAM" id="SSF54106">
    <property type="entry name" value="LysM domain"/>
    <property type="match status" value="1"/>
</dbReference>
<keyword evidence="2 3" id="KW-0732">Signal</keyword>
<dbReference type="InterPro" id="IPR004843">
    <property type="entry name" value="Calcineurin-like_PHP"/>
</dbReference>